<dbReference type="GO" id="GO:0016020">
    <property type="term" value="C:membrane"/>
    <property type="evidence" value="ECO:0007669"/>
    <property type="project" value="TreeGrafter"/>
</dbReference>
<feature type="domain" description="AB hydrolase-1" evidence="2">
    <location>
        <begin position="38"/>
        <end position="280"/>
    </location>
</feature>
<dbReference type="Gene3D" id="3.40.50.1820">
    <property type="entry name" value="alpha/beta hydrolase"/>
    <property type="match status" value="1"/>
</dbReference>
<evidence type="ECO:0000313" key="3">
    <source>
        <dbReference type="EMBL" id="SET00519.1"/>
    </source>
</evidence>
<sequence>MSKHLEKLLVPTLSPDGAHKPPHQIAYMDWGDKNNPHVVICVHGLTRNCRDFDYLASDLLSHFRVICPDVVGRGQSDWLVDERDYDYYPVYLSDAALLVKHIQSQYSSTITIDWVGISMGGLIGMMTAIDLKDTIRRLVMSDIGPLIPVAALKRMSEYVGKEIRFGNLDDFEAYIRRISAPFGPLTDAQWRHLTIHSARLLDDGTYTFYYDPKISASFKEHALQDDVDLWQYWDMLQAPTLVIRGTDSDVLQAETAVQMQQRGPRATVIELPGIGHAPILLDNKQVSIVKDFLINQ</sequence>
<organism evidence="3 4">
    <name type="scientific">Nitrosomonas marina</name>
    <dbReference type="NCBI Taxonomy" id="917"/>
    <lineage>
        <taxon>Bacteria</taxon>
        <taxon>Pseudomonadati</taxon>
        <taxon>Pseudomonadota</taxon>
        <taxon>Betaproteobacteria</taxon>
        <taxon>Nitrosomonadales</taxon>
        <taxon>Nitrosomonadaceae</taxon>
        <taxon>Nitrosomonas</taxon>
    </lineage>
</organism>
<evidence type="ECO:0000259" key="2">
    <source>
        <dbReference type="Pfam" id="PF00561"/>
    </source>
</evidence>
<dbReference type="RefSeq" id="WP_090657483.1">
    <property type="nucleotide sequence ID" value="NZ_FOIA01000009.1"/>
</dbReference>
<dbReference type="PANTHER" id="PTHR43798">
    <property type="entry name" value="MONOACYLGLYCEROL LIPASE"/>
    <property type="match status" value="1"/>
</dbReference>
<keyword evidence="1" id="KW-0378">Hydrolase</keyword>
<dbReference type="InterPro" id="IPR029058">
    <property type="entry name" value="AB_hydrolase_fold"/>
</dbReference>
<reference evidence="4" key="1">
    <citation type="submission" date="2016-10" db="EMBL/GenBank/DDBJ databases">
        <authorList>
            <person name="Varghese N."/>
            <person name="Submissions S."/>
        </authorList>
    </citation>
    <scope>NUCLEOTIDE SEQUENCE [LARGE SCALE GENOMIC DNA]</scope>
    <source>
        <strain evidence="4">Nm71</strain>
    </source>
</reference>
<evidence type="ECO:0000313" key="4">
    <source>
        <dbReference type="Proteomes" id="UP000199345"/>
    </source>
</evidence>
<dbReference type="EMBL" id="FOIA01000009">
    <property type="protein sequence ID" value="SET00519.1"/>
    <property type="molecule type" value="Genomic_DNA"/>
</dbReference>
<dbReference type="Pfam" id="PF00561">
    <property type="entry name" value="Abhydrolase_1"/>
    <property type="match status" value="1"/>
</dbReference>
<accession>A0A1I0B1F9</accession>
<dbReference type="InterPro" id="IPR000073">
    <property type="entry name" value="AB_hydrolase_1"/>
</dbReference>
<dbReference type="InterPro" id="IPR050266">
    <property type="entry name" value="AB_hydrolase_sf"/>
</dbReference>
<keyword evidence="4" id="KW-1185">Reference proteome</keyword>
<evidence type="ECO:0000256" key="1">
    <source>
        <dbReference type="ARBA" id="ARBA00022801"/>
    </source>
</evidence>
<name>A0A1I0B1F9_9PROT</name>
<dbReference type="AlphaFoldDB" id="A0A1I0B1F9"/>
<dbReference type="PRINTS" id="PR00111">
    <property type="entry name" value="ABHYDROLASE"/>
</dbReference>
<dbReference type="OrthoDB" id="8543939at2"/>
<protein>
    <submittedName>
        <fullName evidence="3">Pimeloyl-ACP methyl ester carboxylesterase</fullName>
    </submittedName>
</protein>
<dbReference type="Proteomes" id="UP000199345">
    <property type="component" value="Unassembled WGS sequence"/>
</dbReference>
<gene>
    <name evidence="3" type="ORF">SAMN05216326_10921</name>
</gene>
<proteinExistence type="predicted"/>
<dbReference type="GO" id="GO:0016787">
    <property type="term" value="F:hydrolase activity"/>
    <property type="evidence" value="ECO:0007669"/>
    <property type="project" value="UniProtKB-KW"/>
</dbReference>
<dbReference type="SUPFAM" id="SSF53474">
    <property type="entry name" value="alpha/beta-Hydrolases"/>
    <property type="match status" value="1"/>
</dbReference>
<dbReference type="PANTHER" id="PTHR43798:SF31">
    <property type="entry name" value="AB HYDROLASE SUPERFAMILY PROTEIN YCLE"/>
    <property type="match status" value="1"/>
</dbReference>